<evidence type="ECO:0000256" key="1">
    <source>
        <dbReference type="SAM" id="MobiDB-lite"/>
    </source>
</evidence>
<evidence type="ECO:0008006" key="4">
    <source>
        <dbReference type="Google" id="ProtNLM"/>
    </source>
</evidence>
<dbReference type="Proteomes" id="UP000483820">
    <property type="component" value="Chromosome III"/>
</dbReference>
<proteinExistence type="predicted"/>
<evidence type="ECO:0000313" key="2">
    <source>
        <dbReference type="EMBL" id="KAF1763148.1"/>
    </source>
</evidence>
<comment type="caution">
    <text evidence="2">The sequence shown here is derived from an EMBL/GenBank/DDBJ whole genome shotgun (WGS) entry which is preliminary data.</text>
</comment>
<organism evidence="2 3">
    <name type="scientific">Caenorhabditis remanei</name>
    <name type="common">Caenorhabditis vulgaris</name>
    <dbReference type="NCBI Taxonomy" id="31234"/>
    <lineage>
        <taxon>Eukaryota</taxon>
        <taxon>Metazoa</taxon>
        <taxon>Ecdysozoa</taxon>
        <taxon>Nematoda</taxon>
        <taxon>Chromadorea</taxon>
        <taxon>Rhabditida</taxon>
        <taxon>Rhabditina</taxon>
        <taxon>Rhabditomorpha</taxon>
        <taxon>Rhabditoidea</taxon>
        <taxon>Rhabditidae</taxon>
        <taxon>Peloderinae</taxon>
        <taxon>Caenorhabditis</taxon>
    </lineage>
</organism>
<dbReference type="GO" id="GO:0045087">
    <property type="term" value="P:innate immune response"/>
    <property type="evidence" value="ECO:0007669"/>
    <property type="project" value="TreeGrafter"/>
</dbReference>
<gene>
    <name evidence="2" type="ORF">GCK72_011414</name>
</gene>
<dbReference type="AlphaFoldDB" id="A0A6A5H5Y8"/>
<name>A0A6A5H5Y8_CAERE</name>
<dbReference type="CTD" id="9806235"/>
<dbReference type="GeneID" id="9806235"/>
<sequence>MPLVFNQEAINGILFTLHFQKDSPIVAHQKLMEITGKNVMNLNQITEFFKKIDNGEFQLKKEVKEVTLVHVLNIPEFDGRYLNIDARLRLRKTCKTIREALSEKSLNIDYFFYRSNRTYIGISTNDNFYVIYKIIEGGLSVMNEDSEKFFNMNEEEQIEMIQLDLTSILGHEKLRIDSFIIEHSRRTEELPIGMKALQNTFDQVPNKLKVRNLEYVVEENREVFLDTLKTMDPKHLKSLKLWIKLGLDNWVPRWDELNNVEQWKHLKSLYVDYWGLDVLDVIRFFTHLENAHLKIESFYDCLEGIPLHDLLMRFKDKLLQNHNLKQFKVRAERQIRNSHFEIVNATFQQYNTNNAPYPCWVSIPYPNSDKKLEMLVERKMIWFKGPCYVEGEWEEEIDHDDDEEEDEDEEDDD</sequence>
<dbReference type="PANTHER" id="PTHR23015">
    <property type="entry name" value="UNCHARACTERIZED C.ELEGANS PROTEIN"/>
    <property type="match status" value="1"/>
</dbReference>
<feature type="region of interest" description="Disordered" evidence="1">
    <location>
        <begin position="392"/>
        <end position="413"/>
    </location>
</feature>
<dbReference type="RefSeq" id="XP_003099616.2">
    <property type="nucleotide sequence ID" value="XM_003099568.2"/>
</dbReference>
<reference evidence="2 3" key="1">
    <citation type="submission" date="2019-12" db="EMBL/GenBank/DDBJ databases">
        <title>Chromosome-level assembly of the Caenorhabditis remanei genome.</title>
        <authorList>
            <person name="Teterina A.A."/>
            <person name="Willis J.H."/>
            <person name="Phillips P.C."/>
        </authorList>
    </citation>
    <scope>NUCLEOTIDE SEQUENCE [LARGE SCALE GENOMIC DNA]</scope>
    <source>
        <strain evidence="2 3">PX506</strain>
        <tissue evidence="2">Whole organism</tissue>
    </source>
</reference>
<dbReference type="EMBL" id="WUAV01000003">
    <property type="protein sequence ID" value="KAF1763148.1"/>
    <property type="molecule type" value="Genomic_DNA"/>
</dbReference>
<dbReference type="KEGG" id="crq:GCK72_011414"/>
<dbReference type="PANTHER" id="PTHR23015:SF4">
    <property type="entry name" value="DUF38 DOMAIN-CONTAINING PROTEIN-RELATED"/>
    <property type="match status" value="1"/>
</dbReference>
<protein>
    <recommendedName>
        <fullName evidence="4">DUF38 domain-containing protein</fullName>
    </recommendedName>
</protein>
<accession>A0A6A5H5Y8</accession>
<evidence type="ECO:0000313" key="3">
    <source>
        <dbReference type="Proteomes" id="UP000483820"/>
    </source>
</evidence>
<dbReference type="InterPro" id="IPR040161">
    <property type="entry name" value="FB224"/>
</dbReference>